<dbReference type="InterPro" id="IPR015991">
    <property type="entry name" value="TatD/YcfH-like"/>
</dbReference>
<dbReference type="RefSeq" id="WP_286136690.1">
    <property type="nucleotide sequence ID" value="NZ_BRPL01000002.1"/>
</dbReference>
<dbReference type="SUPFAM" id="SSF51556">
    <property type="entry name" value="Metallo-dependent hydrolases"/>
    <property type="match status" value="1"/>
</dbReference>
<feature type="binding site" evidence="3">
    <location>
        <position position="129"/>
    </location>
    <ligand>
        <name>a divalent metal cation</name>
        <dbReference type="ChEBI" id="CHEBI:60240"/>
        <label>2</label>
    </ligand>
</feature>
<dbReference type="EMBL" id="BRPL01000002">
    <property type="protein sequence ID" value="GLB47232.1"/>
    <property type="molecule type" value="Genomic_DNA"/>
</dbReference>
<dbReference type="PANTHER" id="PTHR46124">
    <property type="entry name" value="D-AMINOACYL-TRNA DEACYLASE"/>
    <property type="match status" value="1"/>
</dbReference>
<dbReference type="AlphaFoldDB" id="A0A9W6B1P2"/>
<sequence length="259" mass="29543">MKIFDSHTHLNDDDLIQNAGGYVKHAKKLGVVQMNIAGSDAKMNANAIKLAHQYNHVYATIGFHPESIYEYNDEQKELLKHQLSDPKVVCIGEIGMDYHENKTKHKPQKFGFRHQLELAKEFDLPVQIHTRNAFSDTYQILKDENIHKGVIHSFNGNPEWLDKFLNLGFYVSYSGVASFKNAHDVHASIKRTPLDRMMVETDAPCLAPVPFRGQQNEPAYTLYTLEAVARYLDVNPDEVAKATYQNAINLFGLDRNEKN</sequence>
<dbReference type="PANTHER" id="PTHR46124:SF2">
    <property type="entry name" value="D-AMINOACYL-TRNA DEACYLASE"/>
    <property type="match status" value="1"/>
</dbReference>
<feature type="binding site" evidence="3">
    <location>
        <position position="7"/>
    </location>
    <ligand>
        <name>a divalent metal cation</name>
        <dbReference type="ChEBI" id="CHEBI:60240"/>
        <label>1</label>
    </ligand>
</feature>
<dbReference type="Pfam" id="PF01026">
    <property type="entry name" value="TatD_DNase"/>
    <property type="match status" value="1"/>
</dbReference>
<dbReference type="Proteomes" id="UP001144204">
    <property type="component" value="Unassembled WGS sequence"/>
</dbReference>
<reference evidence="4" key="2">
    <citation type="journal article" date="2023" name="PLoS ONE">
        <title>Philodulcilactobacillus myokoensis gen. nov., sp. nov., a fructophilic, acidophilic, and agar-phobic lactic acid bacterium isolated from fermented vegetable extracts.</title>
        <authorList>
            <person name="Kouya T."/>
            <person name="Ishiyama Y."/>
            <person name="Ohashi S."/>
            <person name="Kumakubo R."/>
            <person name="Yamazaki T."/>
            <person name="Otaki T."/>
        </authorList>
    </citation>
    <scope>NUCLEOTIDE SEQUENCE</scope>
    <source>
        <strain evidence="4">WR16-4</strain>
    </source>
</reference>
<dbReference type="CDD" id="cd01310">
    <property type="entry name" value="TatD_DNAse"/>
    <property type="match status" value="1"/>
</dbReference>
<dbReference type="InterPro" id="IPR001130">
    <property type="entry name" value="TatD-like"/>
</dbReference>
<dbReference type="GO" id="GO:0046872">
    <property type="term" value="F:metal ion binding"/>
    <property type="evidence" value="ECO:0007669"/>
    <property type="project" value="UniProtKB-KW"/>
</dbReference>
<evidence type="ECO:0000256" key="3">
    <source>
        <dbReference type="PIRSR" id="PIRSR005902-1"/>
    </source>
</evidence>
<feature type="binding site" evidence="3">
    <location>
        <position position="202"/>
    </location>
    <ligand>
        <name>a divalent metal cation</name>
        <dbReference type="ChEBI" id="CHEBI:60240"/>
        <label>1</label>
    </ligand>
</feature>
<reference evidence="4" key="1">
    <citation type="submission" date="2022-07" db="EMBL/GenBank/DDBJ databases">
        <authorList>
            <person name="Kouya T."/>
            <person name="Ishiyama Y."/>
        </authorList>
    </citation>
    <scope>NUCLEOTIDE SEQUENCE</scope>
    <source>
        <strain evidence="4">WR16-4</strain>
    </source>
</reference>
<dbReference type="PIRSF" id="PIRSF005902">
    <property type="entry name" value="DNase_TatD"/>
    <property type="match status" value="1"/>
</dbReference>
<feature type="binding site" evidence="3">
    <location>
        <position position="152"/>
    </location>
    <ligand>
        <name>a divalent metal cation</name>
        <dbReference type="ChEBI" id="CHEBI:60240"/>
        <label>2</label>
    </ligand>
</feature>
<protein>
    <submittedName>
        <fullName evidence="4">TatD family hydrolase</fullName>
    </submittedName>
</protein>
<dbReference type="InterPro" id="IPR032466">
    <property type="entry name" value="Metal_Hydrolase"/>
</dbReference>
<proteinExistence type="predicted"/>
<feature type="binding site" evidence="3">
    <location>
        <position position="93"/>
    </location>
    <ligand>
        <name>a divalent metal cation</name>
        <dbReference type="ChEBI" id="CHEBI:60240"/>
        <label>1</label>
    </ligand>
</feature>
<dbReference type="GO" id="GO:0004536">
    <property type="term" value="F:DNA nuclease activity"/>
    <property type="evidence" value="ECO:0007669"/>
    <property type="project" value="InterPro"/>
</dbReference>
<gene>
    <name evidence="4" type="ORF">WR164_12110</name>
</gene>
<keyword evidence="1 3" id="KW-0479">Metal-binding</keyword>
<evidence type="ECO:0000256" key="1">
    <source>
        <dbReference type="ARBA" id="ARBA00022723"/>
    </source>
</evidence>
<organism evidence="4 5">
    <name type="scientific">Philodulcilactobacillus myokoensis</name>
    <dbReference type="NCBI Taxonomy" id="2929573"/>
    <lineage>
        <taxon>Bacteria</taxon>
        <taxon>Bacillati</taxon>
        <taxon>Bacillota</taxon>
        <taxon>Bacilli</taxon>
        <taxon>Lactobacillales</taxon>
        <taxon>Lactobacillaceae</taxon>
        <taxon>Philodulcilactobacillus</taxon>
    </lineage>
</organism>
<comment type="caution">
    <text evidence="4">The sequence shown here is derived from an EMBL/GenBank/DDBJ whole genome shotgun (WGS) entry which is preliminary data.</text>
</comment>
<evidence type="ECO:0000313" key="5">
    <source>
        <dbReference type="Proteomes" id="UP001144204"/>
    </source>
</evidence>
<accession>A0A9W6B1P2</accession>
<name>A0A9W6B1P2_9LACO</name>
<dbReference type="InterPro" id="IPR018228">
    <property type="entry name" value="DNase_TatD-rel_CS"/>
</dbReference>
<evidence type="ECO:0000256" key="2">
    <source>
        <dbReference type="ARBA" id="ARBA00022801"/>
    </source>
</evidence>
<dbReference type="GO" id="GO:0005829">
    <property type="term" value="C:cytosol"/>
    <property type="evidence" value="ECO:0007669"/>
    <property type="project" value="TreeGrafter"/>
</dbReference>
<keyword evidence="2 4" id="KW-0378">Hydrolase</keyword>
<dbReference type="GO" id="GO:0016788">
    <property type="term" value="F:hydrolase activity, acting on ester bonds"/>
    <property type="evidence" value="ECO:0007669"/>
    <property type="project" value="InterPro"/>
</dbReference>
<keyword evidence="5" id="KW-1185">Reference proteome</keyword>
<dbReference type="NCBIfam" id="TIGR00010">
    <property type="entry name" value="YchF/TatD family DNA exonuclease"/>
    <property type="match status" value="1"/>
</dbReference>
<dbReference type="Gene3D" id="3.20.20.140">
    <property type="entry name" value="Metal-dependent hydrolases"/>
    <property type="match status" value="1"/>
</dbReference>
<dbReference type="PROSITE" id="PS01137">
    <property type="entry name" value="TATD_1"/>
    <property type="match status" value="1"/>
</dbReference>
<dbReference type="FunFam" id="3.20.20.140:FF:000005">
    <property type="entry name" value="TatD family hydrolase"/>
    <property type="match status" value="1"/>
</dbReference>
<feature type="binding site" evidence="3">
    <location>
        <position position="9"/>
    </location>
    <ligand>
        <name>a divalent metal cation</name>
        <dbReference type="ChEBI" id="CHEBI:60240"/>
        <label>1</label>
    </ligand>
</feature>
<evidence type="ECO:0000313" key="4">
    <source>
        <dbReference type="EMBL" id="GLB47232.1"/>
    </source>
</evidence>